<dbReference type="Pfam" id="PF07883">
    <property type="entry name" value="Cupin_2"/>
    <property type="match status" value="1"/>
</dbReference>
<dbReference type="GO" id="GO:0003700">
    <property type="term" value="F:DNA-binding transcription factor activity"/>
    <property type="evidence" value="ECO:0007669"/>
    <property type="project" value="TreeGrafter"/>
</dbReference>
<dbReference type="InterPro" id="IPR001387">
    <property type="entry name" value="Cro/C1-type_HTH"/>
</dbReference>
<dbReference type="CDD" id="cd00093">
    <property type="entry name" value="HTH_XRE"/>
    <property type="match status" value="1"/>
</dbReference>
<dbReference type="Gene3D" id="1.10.260.40">
    <property type="entry name" value="lambda repressor-like DNA-binding domains"/>
    <property type="match status" value="1"/>
</dbReference>
<dbReference type="SUPFAM" id="SSF51182">
    <property type="entry name" value="RmlC-like cupins"/>
    <property type="match status" value="1"/>
</dbReference>
<dbReference type="Pfam" id="PF01381">
    <property type="entry name" value="HTH_3"/>
    <property type="match status" value="1"/>
</dbReference>
<dbReference type="CDD" id="cd02209">
    <property type="entry name" value="cupin_XRE_C"/>
    <property type="match status" value="1"/>
</dbReference>
<dbReference type="InterPro" id="IPR014710">
    <property type="entry name" value="RmlC-like_jellyroll"/>
</dbReference>
<dbReference type="InterPro" id="IPR050807">
    <property type="entry name" value="TransReg_Diox_bact_type"/>
</dbReference>
<sequence length="215" mass="23402">MSELETPWNTVGERVRELRATRGLTVRELARRIGVSASHVSQVERGIGSFSVPALYAVAAELDVQMHEILDPKTPLSRAPVTASVPAAVDAPGDLESSGIVQRADRHPSIKLSSGPRWSRLTARGEVDAEFLEVIYAPGTEAPAEHIVHEGREYGVIISGTLSVEVQGEATTLVPGDSIVFDSAIPHRFWNEGDVEVRAIWFVRDRHAHDPVPHA</sequence>
<dbReference type="Proteomes" id="UP001213972">
    <property type="component" value="Chromosome"/>
</dbReference>
<dbReference type="SUPFAM" id="SSF47413">
    <property type="entry name" value="lambda repressor-like DNA-binding domains"/>
    <property type="match status" value="1"/>
</dbReference>
<organism evidence="3 4">
    <name type="scientific">Candidatus Microbacterium phytovorans</name>
    <dbReference type="NCBI Taxonomy" id="3121374"/>
    <lineage>
        <taxon>Bacteria</taxon>
        <taxon>Bacillati</taxon>
        <taxon>Actinomycetota</taxon>
        <taxon>Actinomycetes</taxon>
        <taxon>Micrococcales</taxon>
        <taxon>Microbacteriaceae</taxon>
        <taxon>Microbacterium</taxon>
    </lineage>
</organism>
<dbReference type="GO" id="GO:0005829">
    <property type="term" value="C:cytosol"/>
    <property type="evidence" value="ECO:0007669"/>
    <property type="project" value="TreeGrafter"/>
</dbReference>
<dbReference type="PROSITE" id="PS50943">
    <property type="entry name" value="HTH_CROC1"/>
    <property type="match status" value="1"/>
</dbReference>
<dbReference type="Gene3D" id="2.60.120.10">
    <property type="entry name" value="Jelly Rolls"/>
    <property type="match status" value="1"/>
</dbReference>
<name>A0AAJ5VXU0_9MICO</name>
<keyword evidence="1" id="KW-0238">DNA-binding</keyword>
<dbReference type="SMART" id="SM00530">
    <property type="entry name" value="HTH_XRE"/>
    <property type="match status" value="1"/>
</dbReference>
<reference evidence="3" key="1">
    <citation type="submission" date="2023-03" db="EMBL/GenBank/DDBJ databases">
        <title>Andean soil-derived lignocellulolytic bacterial consortium as a source of novel taxa and putative plastic-active enzymes.</title>
        <authorList>
            <person name="Diaz-Garcia L."/>
            <person name="Chuvochina M."/>
            <person name="Feuerriegel G."/>
            <person name="Bunk B."/>
            <person name="Sproer C."/>
            <person name="Streit W.R."/>
            <person name="Rodriguez L.M."/>
            <person name="Overmann J."/>
            <person name="Jimenez D.J."/>
        </authorList>
    </citation>
    <scope>NUCLEOTIDE SEQUENCE</scope>
    <source>
        <strain evidence="3">MAG 4610</strain>
    </source>
</reference>
<dbReference type="InterPro" id="IPR010982">
    <property type="entry name" value="Lambda_DNA-bd_dom_sf"/>
</dbReference>
<protein>
    <submittedName>
        <fullName evidence="3">Cupin domain-containing protein</fullName>
    </submittedName>
</protein>
<evidence type="ECO:0000256" key="1">
    <source>
        <dbReference type="ARBA" id="ARBA00023125"/>
    </source>
</evidence>
<evidence type="ECO:0000313" key="3">
    <source>
        <dbReference type="EMBL" id="WEK12279.1"/>
    </source>
</evidence>
<dbReference type="GO" id="GO:0003677">
    <property type="term" value="F:DNA binding"/>
    <property type="evidence" value="ECO:0007669"/>
    <property type="project" value="UniProtKB-KW"/>
</dbReference>
<proteinExistence type="predicted"/>
<evidence type="ECO:0000259" key="2">
    <source>
        <dbReference type="PROSITE" id="PS50943"/>
    </source>
</evidence>
<accession>A0AAJ5VXU0</accession>
<dbReference type="EMBL" id="CP119321">
    <property type="protein sequence ID" value="WEK12279.1"/>
    <property type="molecule type" value="Genomic_DNA"/>
</dbReference>
<gene>
    <name evidence="3" type="ORF">P0Y48_07240</name>
</gene>
<dbReference type="PANTHER" id="PTHR46797:SF1">
    <property type="entry name" value="METHYLPHOSPHONATE SYNTHASE"/>
    <property type="match status" value="1"/>
</dbReference>
<dbReference type="InterPro" id="IPR011051">
    <property type="entry name" value="RmlC_Cupin_sf"/>
</dbReference>
<dbReference type="PANTHER" id="PTHR46797">
    <property type="entry name" value="HTH-TYPE TRANSCRIPTIONAL REGULATOR"/>
    <property type="match status" value="1"/>
</dbReference>
<dbReference type="AlphaFoldDB" id="A0AAJ5VXU0"/>
<dbReference type="InterPro" id="IPR013096">
    <property type="entry name" value="Cupin_2"/>
</dbReference>
<feature type="domain" description="HTH cro/C1-type" evidence="2">
    <location>
        <begin position="15"/>
        <end position="69"/>
    </location>
</feature>
<evidence type="ECO:0000313" key="4">
    <source>
        <dbReference type="Proteomes" id="UP001213972"/>
    </source>
</evidence>